<gene>
    <name evidence="3" type="primary">20216725</name>
    <name evidence="2" type="ORF">HELRODRAFT_87171</name>
</gene>
<sequence>KDFTCPRELLLKEMKYFQSYLSNVGQQSDDVEISVHCDLDIFDWLIKYVKRSHDEYSNWTPKLDASNWLSILVSSIFLQMDSLVEECLSYVHDNVNDLLKNSGNLNCLDDKILARFLADKFSVLEVEEISDRKDKIKR</sequence>
<dbReference type="GeneID" id="20216725"/>
<feature type="domain" description="SANT and BTB" evidence="1">
    <location>
        <begin position="1"/>
        <end position="88"/>
    </location>
</feature>
<proteinExistence type="predicted"/>
<dbReference type="EMBL" id="AMQM01006992">
    <property type="status" value="NOT_ANNOTATED_CDS"/>
    <property type="molecule type" value="Genomic_DNA"/>
</dbReference>
<dbReference type="HOGENOM" id="CLU_1860205_0_0_1"/>
<dbReference type="InParanoid" id="T1G6M8"/>
<dbReference type="Proteomes" id="UP000015101">
    <property type="component" value="Unassembled WGS sequence"/>
</dbReference>
<dbReference type="EnsemblMetazoa" id="HelroT87171">
    <property type="protein sequence ID" value="HelroP87171"/>
    <property type="gene ID" value="HelroG87171"/>
</dbReference>
<name>T1G6M8_HELRO</name>
<organism evidence="3 4">
    <name type="scientific">Helobdella robusta</name>
    <name type="common">Californian leech</name>
    <dbReference type="NCBI Taxonomy" id="6412"/>
    <lineage>
        <taxon>Eukaryota</taxon>
        <taxon>Metazoa</taxon>
        <taxon>Spiralia</taxon>
        <taxon>Lophotrochozoa</taxon>
        <taxon>Annelida</taxon>
        <taxon>Clitellata</taxon>
        <taxon>Hirudinea</taxon>
        <taxon>Rhynchobdellida</taxon>
        <taxon>Glossiphoniidae</taxon>
        <taxon>Helobdella</taxon>
    </lineage>
</organism>
<evidence type="ECO:0000313" key="2">
    <source>
        <dbReference type="EMBL" id="ESN95188.1"/>
    </source>
</evidence>
<dbReference type="Pfam" id="PF11822">
    <property type="entry name" value="BTB_SANBR"/>
    <property type="match status" value="1"/>
</dbReference>
<dbReference type="RefSeq" id="XP_009026728.1">
    <property type="nucleotide sequence ID" value="XM_009028480.1"/>
</dbReference>
<dbReference type="STRING" id="6412.T1G6M8"/>
<reference evidence="4" key="1">
    <citation type="submission" date="2012-12" db="EMBL/GenBank/DDBJ databases">
        <authorList>
            <person name="Hellsten U."/>
            <person name="Grimwood J."/>
            <person name="Chapman J.A."/>
            <person name="Shapiro H."/>
            <person name="Aerts A."/>
            <person name="Otillar R.P."/>
            <person name="Terry A.Y."/>
            <person name="Boore J.L."/>
            <person name="Simakov O."/>
            <person name="Marletaz F."/>
            <person name="Cho S.-J."/>
            <person name="Edsinger-Gonzales E."/>
            <person name="Havlak P."/>
            <person name="Kuo D.-H."/>
            <person name="Larsson T."/>
            <person name="Lv J."/>
            <person name="Arendt D."/>
            <person name="Savage R."/>
            <person name="Osoegawa K."/>
            <person name="de Jong P."/>
            <person name="Lindberg D.R."/>
            <person name="Seaver E.C."/>
            <person name="Weisblat D.A."/>
            <person name="Putnam N.H."/>
            <person name="Grigoriev I.V."/>
            <person name="Rokhsar D.S."/>
        </authorList>
    </citation>
    <scope>NUCLEOTIDE SEQUENCE</scope>
</reference>
<accession>T1G6M8</accession>
<evidence type="ECO:0000313" key="3">
    <source>
        <dbReference type="EnsemblMetazoa" id="HelroP87171"/>
    </source>
</evidence>
<dbReference type="PANTHER" id="PTHR20946">
    <property type="entry name" value="SANT AND BTB DOMAIN REGULATOR OF CLASS SWITCH RECOMBINATION"/>
    <property type="match status" value="1"/>
</dbReference>
<protein>
    <recommendedName>
        <fullName evidence="1">SANT and BTB domain-containing protein</fullName>
    </recommendedName>
</protein>
<reference evidence="2 4" key="2">
    <citation type="journal article" date="2013" name="Nature">
        <title>Insights into bilaterian evolution from three spiralian genomes.</title>
        <authorList>
            <person name="Simakov O."/>
            <person name="Marletaz F."/>
            <person name="Cho S.J."/>
            <person name="Edsinger-Gonzales E."/>
            <person name="Havlak P."/>
            <person name="Hellsten U."/>
            <person name="Kuo D.H."/>
            <person name="Larsson T."/>
            <person name="Lv J."/>
            <person name="Arendt D."/>
            <person name="Savage R."/>
            <person name="Osoegawa K."/>
            <person name="de Jong P."/>
            <person name="Grimwood J."/>
            <person name="Chapman J.A."/>
            <person name="Shapiro H."/>
            <person name="Aerts A."/>
            <person name="Otillar R.P."/>
            <person name="Terry A.Y."/>
            <person name="Boore J.L."/>
            <person name="Grigoriev I.V."/>
            <person name="Lindberg D.R."/>
            <person name="Seaver E.C."/>
            <person name="Weisblat D.A."/>
            <person name="Putnam N.H."/>
            <person name="Rokhsar D.S."/>
        </authorList>
    </citation>
    <scope>NUCLEOTIDE SEQUENCE</scope>
</reference>
<dbReference type="EMBL" id="KB097542">
    <property type="protein sequence ID" value="ESN95188.1"/>
    <property type="molecule type" value="Genomic_DNA"/>
</dbReference>
<evidence type="ECO:0000259" key="1">
    <source>
        <dbReference type="Pfam" id="PF11822"/>
    </source>
</evidence>
<dbReference type="PANTHER" id="PTHR20946:SF0">
    <property type="entry name" value="SANT AND BTB DOMAIN REGULATOR OF CLASS SWITCH RECOMBINATION"/>
    <property type="match status" value="1"/>
</dbReference>
<dbReference type="InterPro" id="IPR011333">
    <property type="entry name" value="SKP1/BTB/POZ_sf"/>
</dbReference>
<dbReference type="OrthoDB" id="550012at2759"/>
<evidence type="ECO:0000313" key="4">
    <source>
        <dbReference type="Proteomes" id="UP000015101"/>
    </source>
</evidence>
<dbReference type="KEGG" id="hro:HELRODRAFT_87171"/>
<dbReference type="OMA" id="CANCELL"/>
<dbReference type="CTD" id="20216725"/>
<dbReference type="eggNOG" id="ENOG502QRE4">
    <property type="taxonomic scope" value="Eukaryota"/>
</dbReference>
<dbReference type="Gene3D" id="3.30.710.10">
    <property type="entry name" value="Potassium Channel Kv1.1, Chain A"/>
    <property type="match status" value="1"/>
</dbReference>
<dbReference type="InterPro" id="IPR045902">
    <property type="entry name" value="SANBR-like"/>
</dbReference>
<reference evidence="3" key="3">
    <citation type="submission" date="2015-06" db="UniProtKB">
        <authorList>
            <consortium name="EnsemblMetazoa"/>
        </authorList>
    </citation>
    <scope>IDENTIFICATION</scope>
</reference>
<dbReference type="InterPro" id="IPR021777">
    <property type="entry name" value="SANBR_BTB"/>
</dbReference>
<keyword evidence="4" id="KW-1185">Reference proteome</keyword>
<dbReference type="AlphaFoldDB" id="T1G6M8"/>